<protein>
    <submittedName>
        <fullName evidence="1">Uncharacterized protein</fullName>
    </submittedName>
</protein>
<dbReference type="EMBL" id="CP163440">
    <property type="protein sequence ID" value="XDQ67602.1"/>
    <property type="molecule type" value="Genomic_DNA"/>
</dbReference>
<accession>A0AB39SHI3</accession>
<dbReference type="AlphaFoldDB" id="A0AB39SHI3"/>
<dbReference type="RefSeq" id="WP_369264489.1">
    <property type="nucleotide sequence ID" value="NZ_CP163440.1"/>
</dbReference>
<name>A0AB39SHI3_9ACTN</name>
<sequence length="50" mass="4787">MAPPAGASVLNAVADSPGWLWAARLGQGAAASALSPSASAMVARVNPAAK</sequence>
<dbReference type="InterPro" id="IPR036259">
    <property type="entry name" value="MFS_trans_sf"/>
</dbReference>
<organism evidence="1">
    <name type="scientific">Streptomyces sp. R35</name>
    <dbReference type="NCBI Taxonomy" id="3238630"/>
    <lineage>
        <taxon>Bacteria</taxon>
        <taxon>Bacillati</taxon>
        <taxon>Actinomycetota</taxon>
        <taxon>Actinomycetes</taxon>
        <taxon>Kitasatosporales</taxon>
        <taxon>Streptomycetaceae</taxon>
        <taxon>Streptomyces</taxon>
    </lineage>
</organism>
<dbReference type="SUPFAM" id="SSF103473">
    <property type="entry name" value="MFS general substrate transporter"/>
    <property type="match status" value="1"/>
</dbReference>
<proteinExistence type="predicted"/>
<gene>
    <name evidence="1" type="ORF">AB5J50_45910</name>
</gene>
<evidence type="ECO:0000313" key="1">
    <source>
        <dbReference type="EMBL" id="XDQ67602.1"/>
    </source>
</evidence>
<reference evidence="1" key="1">
    <citation type="submission" date="2024-07" db="EMBL/GenBank/DDBJ databases">
        <authorList>
            <person name="Yu S.T."/>
        </authorList>
    </citation>
    <scope>NUCLEOTIDE SEQUENCE</scope>
    <source>
        <strain evidence="1">R35</strain>
    </source>
</reference>
<dbReference type="Gene3D" id="1.20.1720.10">
    <property type="entry name" value="Multidrug resistance protein D"/>
    <property type="match status" value="1"/>
</dbReference>